<dbReference type="InterPro" id="IPR008969">
    <property type="entry name" value="CarboxyPept-like_regulatory"/>
</dbReference>
<keyword evidence="3" id="KW-1185">Reference proteome</keyword>
<dbReference type="EMBL" id="LFQU01000033">
    <property type="protein sequence ID" value="KOO67589.1"/>
    <property type="molecule type" value="Genomic_DNA"/>
</dbReference>
<feature type="domain" description="Outer membrane protein beta-barrel" evidence="1">
    <location>
        <begin position="447"/>
        <end position="669"/>
    </location>
</feature>
<dbReference type="Gene3D" id="2.60.40.1120">
    <property type="entry name" value="Carboxypeptidase-like, regulatory domain"/>
    <property type="match status" value="1"/>
</dbReference>
<accession>A0A8E1QX74</accession>
<organism evidence="2 3">
    <name type="scientific">Xylanibacter rarus</name>
    <dbReference type="NCBI Taxonomy" id="1676614"/>
    <lineage>
        <taxon>Bacteria</taxon>
        <taxon>Pseudomonadati</taxon>
        <taxon>Bacteroidota</taxon>
        <taxon>Bacteroidia</taxon>
        <taxon>Bacteroidales</taxon>
        <taxon>Prevotellaceae</taxon>
        <taxon>Xylanibacter</taxon>
    </lineage>
</organism>
<dbReference type="InterPro" id="IPR041700">
    <property type="entry name" value="OMP_b-brl_3"/>
</dbReference>
<evidence type="ECO:0000313" key="2">
    <source>
        <dbReference type="EMBL" id="KOO67589.1"/>
    </source>
</evidence>
<reference evidence="2 3" key="1">
    <citation type="submission" date="2015-06" db="EMBL/GenBank/DDBJ databases">
        <title>Prevotella sp. 109, sp. nov., a novel member of the family Prevotellaceae isolated from human faeces.</title>
        <authorList>
            <person name="Shkoporov A.N."/>
            <person name="Chaplin A.V."/>
            <person name="Kafarskaia L.I."/>
            <person name="Efimov B.A."/>
        </authorList>
    </citation>
    <scope>NUCLEOTIDE SEQUENCE [LARGE SCALE GENOMIC DNA]</scope>
    <source>
        <strain evidence="2 3">109</strain>
    </source>
</reference>
<evidence type="ECO:0000259" key="1">
    <source>
        <dbReference type="Pfam" id="PF14905"/>
    </source>
</evidence>
<proteinExistence type="predicted"/>
<gene>
    <name evidence="2" type="ORF">ACU52_12570</name>
</gene>
<dbReference type="Pfam" id="PF13715">
    <property type="entry name" value="CarbopepD_reg_2"/>
    <property type="match status" value="1"/>
</dbReference>
<dbReference type="Proteomes" id="UP000036951">
    <property type="component" value="Unassembled WGS sequence"/>
</dbReference>
<name>A0A8E1QX74_9BACT</name>
<dbReference type="Pfam" id="PF14905">
    <property type="entry name" value="OMP_b-brl_3"/>
    <property type="match status" value="1"/>
</dbReference>
<evidence type="ECO:0000313" key="3">
    <source>
        <dbReference type="Proteomes" id="UP000036951"/>
    </source>
</evidence>
<sequence>MLLKNDTIVALASTDAKGRFALKNLSPDTYNIELSALGYSSVNKEISMTEDLSEDFVLREKDIQLDSVLVTTERPRVTTATGHIYYLSKKARESGNPYKALQEVPDIISNYITETVKSMDGKQLLVLVDGIKVNSGITTIDPKRIDYVEIKDVVNAKYMREGVQKILDIRLKPQKTLYQFYEYGLRNDFPHYWGSTWGKIEIGNSKFSVYADFGPEYTHDQKSENGIWTKSNSYIKDINEKTLSSSKTLDYTLMLKYKPTEKDYLAAYFQGNNNSAHAETEGSGTFVDLVNGNAGNDVMTSDYKSKSLSRVYSGTLFYRHTINDKMMLENYLTGTYNYNNLRNNTTDIYPAETWKDMTDFSTRKNTVSQTSEFTWDVNDKTSLTFGNATTYINDKLSEKYGMLPVYRHNEWSEFLYASANGMIKNFMYMVSLGYEGIWRKSAGVSDHYYRPYVSSAFTWNMKKAGSLQLGYTLNSAAPDVAMLNPYDTSTDSLRRNVGNPYLKPQETHGVSLRYSYYKNGFYAGAYFNYCYITDRYENIGFVDDNGVYTSTFENLGHYSNINLSALFNYRYKNTTVGTTLTHFVEYYPGQDAKKSFMGNLFLFQTLGKWGFYGSVAYTNYTYTNVSAQHNLTPTTSNIFVSYNITPNISLSVGSEFLTKDLKSKMRVRDKEYEMSILNKKDVFHPYILFRWTIRKNQKKRIDLDNNIVKDIQDDINLMNRKY</sequence>
<dbReference type="SUPFAM" id="SSF49464">
    <property type="entry name" value="Carboxypeptidase regulatory domain-like"/>
    <property type="match status" value="1"/>
</dbReference>
<protein>
    <recommendedName>
        <fullName evidence="1">Outer membrane protein beta-barrel domain-containing protein</fullName>
    </recommendedName>
</protein>
<dbReference type="AlphaFoldDB" id="A0A8E1QX74"/>
<comment type="caution">
    <text evidence="2">The sequence shown here is derived from an EMBL/GenBank/DDBJ whole genome shotgun (WGS) entry which is preliminary data.</text>
</comment>
<dbReference type="SUPFAM" id="SSF56935">
    <property type="entry name" value="Porins"/>
    <property type="match status" value="1"/>
</dbReference>